<dbReference type="STRING" id="1837282.A6F49_08570"/>
<comment type="caution">
    <text evidence="1">The sequence shown here is derived from an EMBL/GenBank/DDBJ whole genome shotgun (WGS) entry which is preliminary data.</text>
</comment>
<evidence type="ECO:0000313" key="1">
    <source>
        <dbReference type="EMBL" id="OAV61489.1"/>
    </source>
</evidence>
<name>A0A1B7M095_9MICC</name>
<protein>
    <submittedName>
        <fullName evidence="1">Uncharacterized protein</fullName>
    </submittedName>
</protein>
<proteinExistence type="predicted"/>
<dbReference type="OrthoDB" id="3568381at2"/>
<dbReference type="RefSeq" id="WP_052504813.1">
    <property type="nucleotide sequence ID" value="NZ_LXEY01000016.1"/>
</dbReference>
<dbReference type="InterPro" id="IPR036390">
    <property type="entry name" value="WH_DNA-bd_sf"/>
</dbReference>
<accession>A0A1B7M095</accession>
<dbReference type="SUPFAM" id="SSF46785">
    <property type="entry name" value="Winged helix' DNA-binding domain"/>
    <property type="match status" value="1"/>
</dbReference>
<organism evidence="1 2">
    <name type="scientific">Enteractinococcus helveticum</name>
    <dbReference type="NCBI Taxonomy" id="1837282"/>
    <lineage>
        <taxon>Bacteria</taxon>
        <taxon>Bacillati</taxon>
        <taxon>Actinomycetota</taxon>
        <taxon>Actinomycetes</taxon>
        <taxon>Micrococcales</taxon>
        <taxon>Micrococcaceae</taxon>
    </lineage>
</organism>
<reference evidence="1 2" key="1">
    <citation type="submission" date="2016-04" db="EMBL/GenBank/DDBJ databases">
        <title>First whole genome shotgun sequence of the bacterium Enteractinococcus sp. strain UASWS1574.</title>
        <authorList>
            <person name="Crovadore J."/>
            <person name="Chablais R."/>
            <person name="Lefort F."/>
        </authorList>
    </citation>
    <scope>NUCLEOTIDE SEQUENCE [LARGE SCALE GENOMIC DNA]</scope>
    <source>
        <strain evidence="1 2">UASWS1574</strain>
    </source>
</reference>
<dbReference type="EMBL" id="LXEY01000016">
    <property type="protein sequence ID" value="OAV61489.1"/>
    <property type="molecule type" value="Genomic_DNA"/>
</dbReference>
<evidence type="ECO:0000313" key="2">
    <source>
        <dbReference type="Proteomes" id="UP000078292"/>
    </source>
</evidence>
<dbReference type="AlphaFoldDB" id="A0A1B7M095"/>
<keyword evidence="2" id="KW-1185">Reference proteome</keyword>
<gene>
    <name evidence="1" type="ORF">A6F49_08570</name>
</gene>
<sequence>MTTERSDALWHSSEELLVLHGVRLAGFATIQAVAERADLPANVVGDQLGVLEGQGLVEHMAFGDTSGWILTVEGKERDTELLHQELIASGAASDLRVALEDFENTVNARLVRVITAWQLQSATEQESSSAAILQELTDLAEALAELMIPVTDWLPRFSRYPRQFRDALEQARSGDMHWVAGVGVLSCHTVWAELHQDLLSSLGRERTTGA</sequence>
<dbReference type="Proteomes" id="UP000078292">
    <property type="component" value="Unassembled WGS sequence"/>
</dbReference>